<comment type="pathway">
    <text evidence="2 9">Cofactor biosynthesis; adenosylcobalamin biosynthesis.</text>
</comment>
<feature type="transmembrane region" description="Helical" evidence="9">
    <location>
        <begin position="46"/>
        <end position="71"/>
    </location>
</feature>
<dbReference type="InterPro" id="IPR004485">
    <property type="entry name" value="Cobalamin_biosynth_CobD/CbiB"/>
</dbReference>
<dbReference type="EMBL" id="CP017634">
    <property type="protein sequence ID" value="ATW28122.1"/>
    <property type="molecule type" value="Genomic_DNA"/>
</dbReference>
<evidence type="ECO:0000256" key="6">
    <source>
        <dbReference type="ARBA" id="ARBA00022692"/>
    </source>
</evidence>
<comment type="subcellular location">
    <subcellularLocation>
        <location evidence="1 9">Cell membrane</location>
        <topology evidence="1 9">Multi-pass membrane protein</topology>
    </subcellularLocation>
</comment>
<evidence type="ECO:0000256" key="8">
    <source>
        <dbReference type="ARBA" id="ARBA00023136"/>
    </source>
</evidence>
<evidence type="ECO:0000313" key="10">
    <source>
        <dbReference type="EMBL" id="ATW28122.1"/>
    </source>
</evidence>
<reference evidence="10 11" key="1">
    <citation type="submission" date="2016-10" db="EMBL/GenBank/DDBJ databases">
        <title>Complete Genome Sequence of Peptococcaceae strain DCMF.</title>
        <authorList>
            <person name="Edwards R.J."/>
            <person name="Holland S.I."/>
            <person name="Deshpande N.P."/>
            <person name="Wong Y.K."/>
            <person name="Ertan H."/>
            <person name="Manefield M."/>
            <person name="Russell T.L."/>
            <person name="Lee M.J."/>
        </authorList>
    </citation>
    <scope>NUCLEOTIDE SEQUENCE [LARGE SCALE GENOMIC DNA]</scope>
    <source>
        <strain evidence="10 11">DCMF</strain>
    </source>
</reference>
<name>A0A3G1L011_FORW1</name>
<dbReference type="RefSeq" id="WP_148137535.1">
    <property type="nucleotide sequence ID" value="NZ_CP017634.1"/>
</dbReference>
<comment type="similarity">
    <text evidence="3 9">Belongs to the CobD/CbiB family.</text>
</comment>
<sequence>MVSIWAAYVLDLILGDPYRFPHPVVYIGKYVSFVEGQVRRIASSPLALKAGGIFLTISTVLITYGLTWGVLSGVKALNIWLFYFLNIVLMWTCLAAKSLRVESMKVFGALDAENLAQARTAVSYIVGRDTSVLDEEEVTKATVETVVENTADGIVAPLFYMFIGGAPLALAYKAINTMDSMVGYKNEKYLDFGWAAARLDDLANFIPARITGFFLTLAAFFLKLNYLGSIRVLIRDRRNHLSPNCGYPEAAAAGALNIQLGGTHTYFNQVVHKPTIGDDLRPVQQDDILWAIRMMVLSSVLVMIFFSFIYWFIIGQIEF</sequence>
<dbReference type="NCBIfam" id="TIGR00380">
    <property type="entry name" value="cobal_cbiB"/>
    <property type="match status" value="1"/>
</dbReference>
<keyword evidence="8 9" id="KW-0472">Membrane</keyword>
<dbReference type="OrthoDB" id="9811967at2"/>
<evidence type="ECO:0000256" key="7">
    <source>
        <dbReference type="ARBA" id="ARBA00022989"/>
    </source>
</evidence>
<dbReference type="GO" id="GO:0015420">
    <property type="term" value="F:ABC-type vitamin B12 transporter activity"/>
    <property type="evidence" value="ECO:0007669"/>
    <property type="project" value="UniProtKB-UniRule"/>
</dbReference>
<keyword evidence="11" id="KW-1185">Reference proteome</keyword>
<keyword evidence="6 9" id="KW-0812">Transmembrane</keyword>
<dbReference type="UniPathway" id="UPA00148"/>
<evidence type="ECO:0000256" key="9">
    <source>
        <dbReference type="HAMAP-Rule" id="MF_00024"/>
    </source>
</evidence>
<evidence type="ECO:0000256" key="5">
    <source>
        <dbReference type="ARBA" id="ARBA00022573"/>
    </source>
</evidence>
<keyword evidence="4 9" id="KW-1003">Cell membrane</keyword>
<organism evidence="10 11">
    <name type="scientific">Formimonas warabiya</name>
    <dbReference type="NCBI Taxonomy" id="1761012"/>
    <lineage>
        <taxon>Bacteria</taxon>
        <taxon>Bacillati</taxon>
        <taxon>Bacillota</taxon>
        <taxon>Clostridia</taxon>
        <taxon>Eubacteriales</taxon>
        <taxon>Peptococcaceae</taxon>
        <taxon>Candidatus Formimonas</taxon>
    </lineage>
</organism>
<dbReference type="GO" id="GO:0009236">
    <property type="term" value="P:cobalamin biosynthetic process"/>
    <property type="evidence" value="ECO:0007669"/>
    <property type="project" value="UniProtKB-UniRule"/>
</dbReference>
<dbReference type="PANTHER" id="PTHR34308:SF1">
    <property type="entry name" value="COBALAMIN BIOSYNTHESIS PROTEIN CBIB"/>
    <property type="match status" value="1"/>
</dbReference>
<comment type="function">
    <text evidence="9">Converts cobyric acid to cobinamide by the addition of aminopropanol on the F carboxylic group.</text>
</comment>
<dbReference type="HAMAP" id="MF_00024">
    <property type="entry name" value="CobD_CbiB"/>
    <property type="match status" value="1"/>
</dbReference>
<evidence type="ECO:0000256" key="4">
    <source>
        <dbReference type="ARBA" id="ARBA00022475"/>
    </source>
</evidence>
<dbReference type="KEGG" id="fwa:DCMF_28230"/>
<evidence type="ECO:0000313" key="11">
    <source>
        <dbReference type="Proteomes" id="UP000323521"/>
    </source>
</evidence>
<dbReference type="Proteomes" id="UP000323521">
    <property type="component" value="Chromosome"/>
</dbReference>
<evidence type="ECO:0000256" key="1">
    <source>
        <dbReference type="ARBA" id="ARBA00004651"/>
    </source>
</evidence>
<keyword evidence="7 9" id="KW-1133">Transmembrane helix</keyword>
<feature type="transmembrane region" description="Helical" evidence="9">
    <location>
        <begin position="206"/>
        <end position="228"/>
    </location>
</feature>
<dbReference type="GO" id="GO:0005886">
    <property type="term" value="C:plasma membrane"/>
    <property type="evidence" value="ECO:0007669"/>
    <property type="project" value="UniProtKB-SubCell"/>
</dbReference>
<dbReference type="GO" id="GO:0048472">
    <property type="term" value="F:threonine-phosphate decarboxylase activity"/>
    <property type="evidence" value="ECO:0007669"/>
    <property type="project" value="InterPro"/>
</dbReference>
<keyword evidence="5 9" id="KW-0169">Cobalamin biosynthesis</keyword>
<feature type="transmembrane region" description="Helical" evidence="9">
    <location>
        <begin position="290"/>
        <end position="313"/>
    </location>
</feature>
<accession>A0A3G1L011</accession>
<evidence type="ECO:0000256" key="3">
    <source>
        <dbReference type="ARBA" id="ARBA00006263"/>
    </source>
</evidence>
<feature type="transmembrane region" description="Helical" evidence="9">
    <location>
        <begin position="77"/>
        <end position="96"/>
    </location>
</feature>
<proteinExistence type="inferred from homology"/>
<protein>
    <recommendedName>
        <fullName evidence="9">Cobalamin biosynthesis protein CobD</fullName>
    </recommendedName>
</protein>
<feature type="transmembrane region" description="Helical" evidence="9">
    <location>
        <begin position="158"/>
        <end position="175"/>
    </location>
</feature>
<dbReference type="AlphaFoldDB" id="A0A3G1L011"/>
<dbReference type="Pfam" id="PF03186">
    <property type="entry name" value="CobD_Cbib"/>
    <property type="match status" value="1"/>
</dbReference>
<evidence type="ECO:0000256" key="2">
    <source>
        <dbReference type="ARBA" id="ARBA00004953"/>
    </source>
</evidence>
<dbReference type="PANTHER" id="PTHR34308">
    <property type="entry name" value="COBALAMIN BIOSYNTHESIS PROTEIN CBIB"/>
    <property type="match status" value="1"/>
</dbReference>
<gene>
    <name evidence="9" type="primary">cobD</name>
    <name evidence="10" type="ORF">DCMF_28230</name>
</gene>